<dbReference type="PANTHER" id="PTHR31637">
    <property type="entry name" value="2,3-BISPHOSPHOGLYCERATE-INDEPENDENT PHOSPHOGLYCERATE MUTASE"/>
    <property type="match status" value="1"/>
</dbReference>
<evidence type="ECO:0000313" key="2">
    <source>
        <dbReference type="EMBL" id="CAF0825075.1"/>
    </source>
</evidence>
<dbReference type="GO" id="GO:0005829">
    <property type="term" value="C:cytosol"/>
    <property type="evidence" value="ECO:0007669"/>
    <property type="project" value="TreeGrafter"/>
</dbReference>
<dbReference type="GO" id="GO:0004619">
    <property type="term" value="F:phosphoglycerate mutase activity"/>
    <property type="evidence" value="ECO:0007669"/>
    <property type="project" value="InterPro"/>
</dbReference>
<accession>A0A8S2H7F5</accession>
<dbReference type="InterPro" id="IPR017850">
    <property type="entry name" value="Alkaline_phosphatase_core_sf"/>
</dbReference>
<dbReference type="InterPro" id="IPR006124">
    <property type="entry name" value="Metalloenzyme"/>
</dbReference>
<dbReference type="Gene3D" id="3.40.720.10">
    <property type="entry name" value="Alkaline Phosphatase, subunit A"/>
    <property type="match status" value="1"/>
</dbReference>
<proteinExistence type="predicted"/>
<reference evidence="3" key="1">
    <citation type="submission" date="2021-02" db="EMBL/GenBank/DDBJ databases">
        <authorList>
            <person name="Nowell W R."/>
        </authorList>
    </citation>
    <scope>NUCLEOTIDE SEQUENCE</scope>
</reference>
<dbReference type="GO" id="GO:0006007">
    <property type="term" value="P:glucose catabolic process"/>
    <property type="evidence" value="ECO:0007669"/>
    <property type="project" value="InterPro"/>
</dbReference>
<evidence type="ECO:0000313" key="4">
    <source>
        <dbReference type="Proteomes" id="UP000682733"/>
    </source>
</evidence>
<protein>
    <recommendedName>
        <fullName evidence="1">Metalloenzyme domain-containing protein</fullName>
    </recommendedName>
</protein>
<comment type="caution">
    <text evidence="3">The sequence shown here is derived from an EMBL/GenBank/DDBJ whole genome shotgun (WGS) entry which is preliminary data.</text>
</comment>
<evidence type="ECO:0000313" key="3">
    <source>
        <dbReference type="EMBL" id="CAF3609514.1"/>
    </source>
</evidence>
<dbReference type="GO" id="GO:0030145">
    <property type="term" value="F:manganese ion binding"/>
    <property type="evidence" value="ECO:0007669"/>
    <property type="project" value="TreeGrafter"/>
</dbReference>
<dbReference type="Proteomes" id="UP000682733">
    <property type="component" value="Unassembled WGS sequence"/>
</dbReference>
<dbReference type="EMBL" id="CAJOBA010001690">
    <property type="protein sequence ID" value="CAF3609514.1"/>
    <property type="molecule type" value="Genomic_DNA"/>
</dbReference>
<gene>
    <name evidence="2" type="ORF">OVA965_LOCUS5851</name>
    <name evidence="3" type="ORF">TMI583_LOCUS5848</name>
</gene>
<dbReference type="Proteomes" id="UP000677228">
    <property type="component" value="Unassembled WGS sequence"/>
</dbReference>
<dbReference type="AlphaFoldDB" id="A0A8S2H7F5"/>
<name>A0A8S2H7F5_9BILA</name>
<dbReference type="Pfam" id="PF01676">
    <property type="entry name" value="Metalloenzyme"/>
    <property type="match status" value="1"/>
</dbReference>
<dbReference type="EMBL" id="CAJNOK010001690">
    <property type="protein sequence ID" value="CAF0825075.1"/>
    <property type="molecule type" value="Genomic_DNA"/>
</dbReference>
<organism evidence="3 4">
    <name type="scientific">Didymodactylos carnosus</name>
    <dbReference type="NCBI Taxonomy" id="1234261"/>
    <lineage>
        <taxon>Eukaryota</taxon>
        <taxon>Metazoa</taxon>
        <taxon>Spiralia</taxon>
        <taxon>Gnathifera</taxon>
        <taxon>Rotifera</taxon>
        <taxon>Eurotatoria</taxon>
        <taxon>Bdelloidea</taxon>
        <taxon>Philodinida</taxon>
        <taxon>Philodinidae</taxon>
        <taxon>Didymodactylos</taxon>
    </lineage>
</organism>
<dbReference type="PANTHER" id="PTHR31637:SF0">
    <property type="entry name" value="2,3-BISPHOSPHOGLYCERATE-INDEPENDENT PHOSPHOGLYCERATE MUTASE"/>
    <property type="match status" value="1"/>
</dbReference>
<dbReference type="SUPFAM" id="SSF53649">
    <property type="entry name" value="Alkaline phosphatase-like"/>
    <property type="match status" value="1"/>
</dbReference>
<sequence length="213" mass="23094">MMNYEGIDADAVAYPPTTPTYVLGEVLANAGLTQLRVAETEKYAHVTFFFDGGLDQEYTGAHRVMVPSVKVPTYDLHPAMSAKEITDVVIERMNAFDVVIVNYANPDMVGHTGKLGPTMEAIKIMDSEIGRLHDRLRSLGGTLVITADHGNAEVMEADGQPCTMHTTSDVPFIVTDERIKLATQGSLIDVAPTLLSYLGVEAPVLMTGRSLIK</sequence>
<dbReference type="InterPro" id="IPR005995">
    <property type="entry name" value="Pgm_bpd_ind"/>
</dbReference>
<feature type="domain" description="Metalloenzyme" evidence="1">
    <location>
        <begin position="21"/>
        <end position="201"/>
    </location>
</feature>
<evidence type="ECO:0000259" key="1">
    <source>
        <dbReference type="Pfam" id="PF01676"/>
    </source>
</evidence>